<dbReference type="AlphaFoldDB" id="A0A6V1P2K0"/>
<name>A0A6V1P2K0_HETAK</name>
<reference evidence="8" key="1">
    <citation type="submission" date="2021-01" db="EMBL/GenBank/DDBJ databases">
        <authorList>
            <person name="Corre E."/>
            <person name="Pelletier E."/>
            <person name="Niang G."/>
            <person name="Scheremetjew M."/>
            <person name="Finn R."/>
            <person name="Kale V."/>
            <person name="Holt S."/>
            <person name="Cochrane G."/>
            <person name="Meng A."/>
            <person name="Brown T."/>
            <person name="Cohen L."/>
        </authorList>
    </citation>
    <scope>NUCLEOTIDE SEQUENCE</scope>
    <source>
        <strain evidence="8">CCMP3107</strain>
    </source>
</reference>
<keyword evidence="7" id="KW-0732">Signal</keyword>
<dbReference type="SUPFAM" id="SSF56752">
    <property type="entry name" value="D-aminoacid aminotransferase-like PLP-dependent enzymes"/>
    <property type="match status" value="1"/>
</dbReference>
<dbReference type="CDD" id="cd01557">
    <property type="entry name" value="BCAT_beta_family"/>
    <property type="match status" value="1"/>
</dbReference>
<proteinExistence type="inferred from homology"/>
<organism evidence="8">
    <name type="scientific">Heterosigma akashiwo</name>
    <name type="common">Chromophytic alga</name>
    <name type="synonym">Heterosigma carterae</name>
    <dbReference type="NCBI Taxonomy" id="2829"/>
    <lineage>
        <taxon>Eukaryota</taxon>
        <taxon>Sar</taxon>
        <taxon>Stramenopiles</taxon>
        <taxon>Ochrophyta</taxon>
        <taxon>Raphidophyceae</taxon>
        <taxon>Chattonellales</taxon>
        <taxon>Chattonellaceae</taxon>
        <taxon>Heterosigma</taxon>
    </lineage>
</organism>
<dbReference type="PANTHER" id="PTHR42825">
    <property type="entry name" value="AMINO ACID AMINOTRANSFERASE"/>
    <property type="match status" value="1"/>
</dbReference>
<dbReference type="InterPro" id="IPR043132">
    <property type="entry name" value="BCAT-like_C"/>
</dbReference>
<evidence type="ECO:0000256" key="1">
    <source>
        <dbReference type="ARBA" id="ARBA00001933"/>
    </source>
</evidence>
<dbReference type="PIRSF" id="PIRSF006468">
    <property type="entry name" value="BCAT1"/>
    <property type="match status" value="1"/>
</dbReference>
<feature type="modified residue" description="N6-(pyridoxal phosphate)lysine" evidence="6">
    <location>
        <position position="230"/>
    </location>
</feature>
<evidence type="ECO:0000256" key="4">
    <source>
        <dbReference type="ARBA" id="ARBA00022679"/>
    </source>
</evidence>
<protein>
    <recommendedName>
        <fullName evidence="9">Branched-chain-amino-acid transaminase</fullName>
    </recommendedName>
</protein>
<sequence>MAFLGFCILLLMLINAQGFNLPHGLKTSHQRMASSSSATSLEAYAAGAQNLDWVNLGFEFRQTRSHIKVVYKDGAWGPSELVGEPYIKTHIAATALHYGQAVFEGLKAMTHPDGSVKIFRADENAKRINRSAARILMPEFPEERFVELCKEVVRDNLDFVPPYGTGGSLYLRPLLFGSGPRVGLQPADEYTLLVMVMPVADYYPGGPQPITAVVIDDYDRAAPRGVGECKVAGNYAADMLPNIMAKKAGFPIGLYLDAKTNRFVEEFSTSNFLGVTADGRYRTPDSPTILKSITNKSLMRIAEDEGLVVDRTPIPIEDVAGFAEVAACGTAVVLTPINKVVYQDKVMEINGASKDIGPVTQKLYNRMRAIQYGEEEDKFGWTFQV</sequence>
<dbReference type="InterPro" id="IPR033939">
    <property type="entry name" value="BCAT_family"/>
</dbReference>
<evidence type="ECO:0000256" key="3">
    <source>
        <dbReference type="ARBA" id="ARBA00022576"/>
    </source>
</evidence>
<evidence type="ECO:0000256" key="7">
    <source>
        <dbReference type="SAM" id="SignalP"/>
    </source>
</evidence>
<comment type="similarity">
    <text evidence="2">Belongs to the class-IV pyridoxal-phosphate-dependent aminotransferase family.</text>
</comment>
<feature type="signal peptide" evidence="7">
    <location>
        <begin position="1"/>
        <end position="18"/>
    </location>
</feature>
<dbReference type="Pfam" id="PF01063">
    <property type="entry name" value="Aminotran_4"/>
    <property type="match status" value="1"/>
</dbReference>
<dbReference type="InterPro" id="IPR036038">
    <property type="entry name" value="Aminotransferase-like"/>
</dbReference>
<dbReference type="Gene3D" id="3.30.470.10">
    <property type="match status" value="1"/>
</dbReference>
<dbReference type="NCBIfam" id="NF009897">
    <property type="entry name" value="PRK13357.1"/>
    <property type="match status" value="1"/>
</dbReference>
<evidence type="ECO:0000256" key="6">
    <source>
        <dbReference type="PIRSR" id="PIRSR006468-1"/>
    </source>
</evidence>
<dbReference type="NCBIfam" id="TIGR01123">
    <property type="entry name" value="ilvE_II"/>
    <property type="match status" value="1"/>
</dbReference>
<keyword evidence="5" id="KW-0663">Pyridoxal phosphate</keyword>
<dbReference type="GO" id="GO:0009081">
    <property type="term" value="P:branched-chain amino acid metabolic process"/>
    <property type="evidence" value="ECO:0007669"/>
    <property type="project" value="InterPro"/>
</dbReference>
<dbReference type="FunFam" id="3.30.470.10:FF:000004">
    <property type="entry name" value="Branched-chain-amino-acid aminotransferase"/>
    <property type="match status" value="1"/>
</dbReference>
<keyword evidence="4" id="KW-0808">Transferase</keyword>
<gene>
    <name evidence="8" type="ORF">HAKA00212_LOCUS15921</name>
</gene>
<accession>A0A6V1P2K0</accession>
<feature type="chain" id="PRO_5030160747" description="Branched-chain-amino-acid transaminase" evidence="7">
    <location>
        <begin position="19"/>
        <end position="385"/>
    </location>
</feature>
<dbReference type="Gene3D" id="3.20.10.10">
    <property type="entry name" value="D-amino Acid Aminotransferase, subunit A, domain 2"/>
    <property type="match status" value="1"/>
</dbReference>
<comment type="cofactor">
    <cofactor evidence="1">
        <name>pyridoxal 5'-phosphate</name>
        <dbReference type="ChEBI" id="CHEBI:597326"/>
    </cofactor>
</comment>
<evidence type="ECO:0008006" key="9">
    <source>
        <dbReference type="Google" id="ProtNLM"/>
    </source>
</evidence>
<dbReference type="InterPro" id="IPR043131">
    <property type="entry name" value="BCAT-like_N"/>
</dbReference>
<evidence type="ECO:0000256" key="5">
    <source>
        <dbReference type="ARBA" id="ARBA00022898"/>
    </source>
</evidence>
<evidence type="ECO:0000313" key="8">
    <source>
        <dbReference type="EMBL" id="CAE0637147.1"/>
    </source>
</evidence>
<dbReference type="PANTHER" id="PTHR42825:SF2">
    <property type="entry name" value="BRANCHED-CHAIN-AMINO-ACID AMINOTRANSFERASE 3, CHLOROPLASTIC-RELATED"/>
    <property type="match status" value="1"/>
</dbReference>
<dbReference type="EMBL" id="HBIU01034599">
    <property type="protein sequence ID" value="CAE0637147.1"/>
    <property type="molecule type" value="Transcribed_RNA"/>
</dbReference>
<keyword evidence="3" id="KW-0032">Aminotransferase</keyword>
<dbReference type="InterPro" id="IPR005786">
    <property type="entry name" value="B_amino_transII"/>
</dbReference>
<dbReference type="InterPro" id="IPR001544">
    <property type="entry name" value="Aminotrans_IV"/>
</dbReference>
<dbReference type="GO" id="GO:0004084">
    <property type="term" value="F:branched-chain-amino-acid transaminase activity"/>
    <property type="evidence" value="ECO:0007669"/>
    <property type="project" value="InterPro"/>
</dbReference>
<evidence type="ECO:0000256" key="2">
    <source>
        <dbReference type="ARBA" id="ARBA00009320"/>
    </source>
</evidence>